<feature type="region of interest" description="Disordered" evidence="2">
    <location>
        <begin position="736"/>
        <end position="761"/>
    </location>
</feature>
<dbReference type="AlphaFoldDB" id="A0A7S0A2R2"/>
<feature type="region of interest" description="Disordered" evidence="2">
    <location>
        <begin position="673"/>
        <end position="692"/>
    </location>
</feature>
<sequence>MRGTSQNRAAIAVGSRVRVVQGRQFQNFGAGDTGVAVLVDKEAGTCDVAFDGREGRMTVALRYLEADPSGTGKPAVTASGPAPPPPQGVQQRSGRGRAGSNDSSATDPDGREIVWEGDLEHRPGGPPDRPQQRGEPQPGPRPQRCVAEVLRDVRRAREAHRRGALTIQGAAEVCSSEVAAALSEAMQAASSATAAATANAMNEVGCLRTAFSELRELILLEAEQRVAGLREVQDGLEQVRAGQSPDGAGSETLLRAEQRRLEQKQAELVSLCASLQTLKDQHAEHLAPHGGQAAGHGAAVGAPADWELSALLPLTVRLNSLDARLMLLDERLNLLGGQVTAATGGQGQGQGQDQPHHWEQRLQALGARVEALVEGEAQRSACLGQLQAKFAADVEQAQQSLKTETVRLSADLRAATTDALTKVGGDAAVLLKAQADAERERATKLLESLQARLDTLSEGLATEARMREAAVSQVEAQVRRACGESVHLMSSKDLAATANHKSAHLRAASASPTSATNNGFYCSNFPKVAPATDKTVEARPLATERPVEPRAVHTEKYAGQTMASLAGQAAKLQSSADRTLRRLRAELGSSGGSGTATCAGSPRLERHVAGPVQPRTPRPAGQPENDSEAATLTPGSTTTATAAGTVEEASVATAQPVPSNAGQPMPTTRVLRMESSPAGALTARPDARQKSAQQQAAVAAARRGMHAVSMDLNHTGRPDLMISGLDLNREAISESMQHSLPGPGSAPQHMPPALAGALTPGAGLGTGPLAAGPMAGPGPGGPVMQPALMSPSVPMMPLHLAGGSSPAQQGMPPGAAAGGLMWPPVSLPASASSSFGPLAAPPFLQPPRV</sequence>
<gene>
    <name evidence="3" type="ORF">PBAH0796_LOCUS6704</name>
</gene>
<feature type="compositionally biased region" description="Basic and acidic residues" evidence="2">
    <location>
        <begin position="108"/>
        <end position="123"/>
    </location>
</feature>
<feature type="compositionally biased region" description="Low complexity" evidence="2">
    <location>
        <begin position="751"/>
        <end position="761"/>
    </location>
</feature>
<accession>A0A7S0A2R2</accession>
<feature type="region of interest" description="Disordered" evidence="2">
    <location>
        <begin position="648"/>
        <end position="667"/>
    </location>
</feature>
<organism evidence="3">
    <name type="scientific">Pyrodinium bahamense</name>
    <dbReference type="NCBI Taxonomy" id="73915"/>
    <lineage>
        <taxon>Eukaryota</taxon>
        <taxon>Sar</taxon>
        <taxon>Alveolata</taxon>
        <taxon>Dinophyceae</taxon>
        <taxon>Gonyaulacales</taxon>
        <taxon>Pyrocystaceae</taxon>
        <taxon>Pyrodinium</taxon>
    </lineage>
</organism>
<feature type="compositionally biased region" description="Polar residues" evidence="2">
    <location>
        <begin position="656"/>
        <end position="666"/>
    </location>
</feature>
<evidence type="ECO:0000313" key="3">
    <source>
        <dbReference type="EMBL" id="CAD8351337.1"/>
    </source>
</evidence>
<name>A0A7S0A2R2_9DINO</name>
<feature type="region of interest" description="Disordered" evidence="2">
    <location>
        <begin position="585"/>
        <end position="638"/>
    </location>
</feature>
<evidence type="ECO:0000256" key="2">
    <source>
        <dbReference type="SAM" id="MobiDB-lite"/>
    </source>
</evidence>
<reference evidence="3" key="1">
    <citation type="submission" date="2021-01" db="EMBL/GenBank/DDBJ databases">
        <authorList>
            <person name="Corre E."/>
            <person name="Pelletier E."/>
            <person name="Niang G."/>
            <person name="Scheremetjew M."/>
            <person name="Finn R."/>
            <person name="Kale V."/>
            <person name="Holt S."/>
            <person name="Cochrane G."/>
            <person name="Meng A."/>
            <person name="Brown T."/>
            <person name="Cohen L."/>
        </authorList>
    </citation>
    <scope>NUCLEOTIDE SEQUENCE</scope>
    <source>
        <strain evidence="3">Pbaha01</strain>
    </source>
</reference>
<dbReference type="EMBL" id="HBEG01011276">
    <property type="protein sequence ID" value="CAD8351337.1"/>
    <property type="molecule type" value="Transcribed_RNA"/>
</dbReference>
<feature type="compositionally biased region" description="Low complexity" evidence="2">
    <location>
        <begin position="629"/>
        <end position="638"/>
    </location>
</feature>
<proteinExistence type="predicted"/>
<protein>
    <submittedName>
        <fullName evidence="3">Uncharacterized protein</fullName>
    </submittedName>
</protein>
<evidence type="ECO:0000256" key="1">
    <source>
        <dbReference type="SAM" id="Coils"/>
    </source>
</evidence>
<feature type="coiled-coil region" evidence="1">
    <location>
        <begin position="254"/>
        <end position="281"/>
    </location>
</feature>
<keyword evidence="1" id="KW-0175">Coiled coil</keyword>
<feature type="region of interest" description="Disordered" evidence="2">
    <location>
        <begin position="66"/>
        <end position="143"/>
    </location>
</feature>
<feature type="coiled-coil region" evidence="1">
    <location>
        <begin position="432"/>
        <end position="459"/>
    </location>
</feature>